<evidence type="ECO:0000256" key="5">
    <source>
        <dbReference type="ARBA" id="ARBA00023014"/>
    </source>
</evidence>
<reference evidence="8" key="1">
    <citation type="submission" date="2021-04" db="EMBL/GenBank/DDBJ databases">
        <authorList>
            <person name="Postec A."/>
        </authorList>
    </citation>
    <scope>NUCLEOTIDE SEQUENCE</scope>
    <source>
        <strain evidence="8">F1F22</strain>
    </source>
</reference>
<keyword evidence="2 7" id="KW-0001">2Fe-2S</keyword>
<evidence type="ECO:0000256" key="2">
    <source>
        <dbReference type="ARBA" id="ARBA00022714"/>
    </source>
</evidence>
<dbReference type="GO" id="GO:0016491">
    <property type="term" value="F:oxidoreductase activity"/>
    <property type="evidence" value="ECO:0007669"/>
    <property type="project" value="InterPro"/>
</dbReference>
<dbReference type="InterPro" id="IPR002023">
    <property type="entry name" value="NuoE-like"/>
</dbReference>
<dbReference type="PANTHER" id="PTHR43342:SF2">
    <property type="entry name" value="POTENTIAL NAD-REDUCING HYDROGENASE SUBUNIT"/>
    <property type="match status" value="1"/>
</dbReference>
<evidence type="ECO:0000313" key="8">
    <source>
        <dbReference type="EMBL" id="URA10478.1"/>
    </source>
</evidence>
<comment type="cofactor">
    <cofactor evidence="6">
        <name>[2Fe-2S] cluster</name>
        <dbReference type="ChEBI" id="CHEBI:190135"/>
    </cofactor>
</comment>
<dbReference type="PIRSF" id="PIRSF000216">
    <property type="entry name" value="NADH_DH_24kDa"/>
    <property type="match status" value="1"/>
</dbReference>
<dbReference type="InterPro" id="IPR041921">
    <property type="entry name" value="NuoE_N"/>
</dbReference>
<evidence type="ECO:0000313" key="9">
    <source>
        <dbReference type="Proteomes" id="UP001056539"/>
    </source>
</evidence>
<dbReference type="GO" id="GO:0051537">
    <property type="term" value="F:2 iron, 2 sulfur cluster binding"/>
    <property type="evidence" value="ECO:0007669"/>
    <property type="project" value="UniProtKB-KW"/>
</dbReference>
<comment type="similarity">
    <text evidence="1">Belongs to the complex I 24 kDa subunit family.</text>
</comment>
<feature type="binding site" evidence="7">
    <location>
        <position position="85"/>
    </location>
    <ligand>
        <name>[2Fe-2S] cluster</name>
        <dbReference type="ChEBI" id="CHEBI:190135"/>
    </ligand>
</feature>
<feature type="binding site" evidence="7">
    <location>
        <position position="90"/>
    </location>
    <ligand>
        <name>[2Fe-2S] cluster</name>
        <dbReference type="ChEBI" id="CHEBI:190135"/>
    </ligand>
</feature>
<keyword evidence="9" id="KW-1185">Reference proteome</keyword>
<evidence type="ECO:0000256" key="6">
    <source>
        <dbReference type="ARBA" id="ARBA00034078"/>
    </source>
</evidence>
<keyword evidence="5 7" id="KW-0411">Iron-sulfur</keyword>
<dbReference type="SUPFAM" id="SSF52833">
    <property type="entry name" value="Thioredoxin-like"/>
    <property type="match status" value="1"/>
</dbReference>
<dbReference type="Gene3D" id="3.40.30.10">
    <property type="entry name" value="Glutaredoxin"/>
    <property type="match status" value="1"/>
</dbReference>
<comment type="cofactor">
    <cofactor evidence="7">
        <name>[2Fe-2S] cluster</name>
        <dbReference type="ChEBI" id="CHEBI:190135"/>
    </cofactor>
    <text evidence="7">Binds 1 [2Fe-2S] cluster.</text>
</comment>
<dbReference type="AlphaFoldDB" id="A0AAX3BEE6"/>
<dbReference type="GO" id="GO:0046872">
    <property type="term" value="F:metal ion binding"/>
    <property type="evidence" value="ECO:0007669"/>
    <property type="project" value="UniProtKB-KW"/>
</dbReference>
<gene>
    <name evidence="8" type="ORF">KDW03_01360</name>
</gene>
<dbReference type="Proteomes" id="UP001056539">
    <property type="component" value="Chromosome"/>
</dbReference>
<dbReference type="InterPro" id="IPR042128">
    <property type="entry name" value="NuoE_dom"/>
</dbReference>
<evidence type="ECO:0000256" key="7">
    <source>
        <dbReference type="PIRSR" id="PIRSR000216-1"/>
    </source>
</evidence>
<dbReference type="EMBL" id="CP073355">
    <property type="protein sequence ID" value="URA10478.1"/>
    <property type="molecule type" value="Genomic_DNA"/>
</dbReference>
<dbReference type="PANTHER" id="PTHR43342">
    <property type="entry name" value="NADH-QUINONE OXIDOREDUCTASE, E SUBUNIT"/>
    <property type="match status" value="1"/>
</dbReference>
<proteinExistence type="inferred from homology"/>
<dbReference type="Pfam" id="PF01257">
    <property type="entry name" value="2Fe-2S_thioredx"/>
    <property type="match status" value="1"/>
</dbReference>
<dbReference type="Gene3D" id="1.10.10.1590">
    <property type="entry name" value="NADH-quinone oxidoreductase subunit E"/>
    <property type="match status" value="1"/>
</dbReference>
<dbReference type="PROSITE" id="PS01099">
    <property type="entry name" value="COMPLEX1_24K"/>
    <property type="match status" value="1"/>
</dbReference>
<dbReference type="KEGG" id="taqu:KDW03_01360"/>
<sequence>MFETKEKEVQLSAELLAFINEWKARPGNLIMILHRVQEEYGYIPRDVALSLSRMLDVPLAKIYGVVTFYHFFRLVKPGKHTISVCMGTACYLKGGEDLIKELEVQLGVGVNGTTEDGQFSLQAVRCLGCCGLAPVLTVDGEVYGRLTKEQLPDIIARYSK</sequence>
<name>A0AAX3BEE6_9SPIR</name>
<organism evidence="8 9">
    <name type="scientific">Thermospira aquatica</name>
    <dbReference type="NCBI Taxonomy" id="2828656"/>
    <lineage>
        <taxon>Bacteria</taxon>
        <taxon>Pseudomonadati</taxon>
        <taxon>Spirochaetota</taxon>
        <taxon>Spirochaetia</taxon>
        <taxon>Brevinematales</taxon>
        <taxon>Thermospiraceae</taxon>
        <taxon>Thermospira</taxon>
    </lineage>
</organism>
<dbReference type="RefSeq" id="WP_271435605.1">
    <property type="nucleotide sequence ID" value="NZ_CP073355.1"/>
</dbReference>
<feature type="binding site" evidence="7">
    <location>
        <position position="130"/>
    </location>
    <ligand>
        <name>[2Fe-2S] cluster</name>
        <dbReference type="ChEBI" id="CHEBI:190135"/>
    </ligand>
</feature>
<dbReference type="InterPro" id="IPR028431">
    <property type="entry name" value="NADP_DH_HndA-like"/>
</dbReference>
<accession>A0AAX3BEE6</accession>
<evidence type="ECO:0000256" key="4">
    <source>
        <dbReference type="ARBA" id="ARBA00023004"/>
    </source>
</evidence>
<keyword evidence="3 7" id="KW-0479">Metal-binding</keyword>
<evidence type="ECO:0000256" key="3">
    <source>
        <dbReference type="ARBA" id="ARBA00022723"/>
    </source>
</evidence>
<dbReference type="InterPro" id="IPR036249">
    <property type="entry name" value="Thioredoxin-like_sf"/>
</dbReference>
<protein>
    <submittedName>
        <fullName evidence="8">NAD(P)H-dependent oxidoreductase subunit E</fullName>
    </submittedName>
</protein>
<feature type="binding site" evidence="7">
    <location>
        <position position="126"/>
    </location>
    <ligand>
        <name>[2Fe-2S] cluster</name>
        <dbReference type="ChEBI" id="CHEBI:190135"/>
    </ligand>
</feature>
<dbReference type="CDD" id="cd03064">
    <property type="entry name" value="TRX_Fd_NuoE"/>
    <property type="match status" value="1"/>
</dbReference>
<reference evidence="8" key="2">
    <citation type="submission" date="2022-06" db="EMBL/GenBank/DDBJ databases">
        <title>Thermospira aquatica gen. nov., sp. nov.</title>
        <authorList>
            <person name="Ben Ali Gam Z."/>
            <person name="Labat M."/>
        </authorList>
    </citation>
    <scope>NUCLEOTIDE SEQUENCE</scope>
    <source>
        <strain evidence="8">F1F22</strain>
    </source>
</reference>
<evidence type="ECO:0000256" key="1">
    <source>
        <dbReference type="ARBA" id="ARBA00010643"/>
    </source>
</evidence>
<keyword evidence="4 7" id="KW-0408">Iron</keyword>